<evidence type="ECO:0000256" key="1">
    <source>
        <dbReference type="SAM" id="MobiDB-lite"/>
    </source>
</evidence>
<evidence type="ECO:0000313" key="2">
    <source>
        <dbReference type="Proteomes" id="UP000887565"/>
    </source>
</evidence>
<dbReference type="WBParaSite" id="nRc.2.0.1.t03120-RA">
    <property type="protein sequence ID" value="nRc.2.0.1.t03120-RA"/>
    <property type="gene ID" value="nRc.2.0.1.g03120"/>
</dbReference>
<protein>
    <submittedName>
        <fullName evidence="3">Uncharacterized protein</fullName>
    </submittedName>
</protein>
<name>A0A915HNQ5_ROMCU</name>
<proteinExistence type="predicted"/>
<feature type="compositionally biased region" description="Polar residues" evidence="1">
    <location>
        <begin position="94"/>
        <end position="106"/>
    </location>
</feature>
<dbReference type="AlphaFoldDB" id="A0A915HNQ5"/>
<dbReference type="Proteomes" id="UP000887565">
    <property type="component" value="Unplaced"/>
</dbReference>
<keyword evidence="2" id="KW-1185">Reference proteome</keyword>
<organism evidence="2 3">
    <name type="scientific">Romanomermis culicivorax</name>
    <name type="common">Nematode worm</name>
    <dbReference type="NCBI Taxonomy" id="13658"/>
    <lineage>
        <taxon>Eukaryota</taxon>
        <taxon>Metazoa</taxon>
        <taxon>Ecdysozoa</taxon>
        <taxon>Nematoda</taxon>
        <taxon>Enoplea</taxon>
        <taxon>Dorylaimia</taxon>
        <taxon>Mermithida</taxon>
        <taxon>Mermithoidea</taxon>
        <taxon>Mermithidae</taxon>
        <taxon>Romanomermis</taxon>
    </lineage>
</organism>
<evidence type="ECO:0000313" key="3">
    <source>
        <dbReference type="WBParaSite" id="nRc.2.0.1.t03120-RA"/>
    </source>
</evidence>
<accession>A0A915HNQ5</accession>
<feature type="region of interest" description="Disordered" evidence="1">
    <location>
        <begin position="91"/>
        <end position="120"/>
    </location>
</feature>
<feature type="compositionally biased region" description="Basic and acidic residues" evidence="1">
    <location>
        <begin position="107"/>
        <end position="120"/>
    </location>
</feature>
<reference evidence="3" key="1">
    <citation type="submission" date="2022-11" db="UniProtKB">
        <authorList>
            <consortium name="WormBaseParasite"/>
        </authorList>
    </citation>
    <scope>IDENTIFICATION</scope>
</reference>
<sequence>MEISDENLLILILTWKFDFIKTGVMADTLRNMCIVGNSFNLLSDKSSVRKFEAVNLTMSDGNSFKLSLHNELLTAVIFPLNSLQLRKHAMMKSSARQEGGSNVTKTNVHEYHDPDPDGPVIKDPDTDAPLIEDLNFLEPNSRRTFGDLSITLNLPHANDCKVRLSSTVSKVEDDHCTKLPLSMHQPPQRHVYTFYDTNFNHCSITQYELVFYLH</sequence>